<gene>
    <name evidence="1" type="ORF">URODEC1_LOCUS120002</name>
</gene>
<name>A0ABC9GXE8_9POAL</name>
<accession>A0ABC9GXE8</accession>
<dbReference type="AlphaFoldDB" id="A0ABC9GXE8"/>
<sequence>MAHLLCVRNVFCPPGAAPPLRADCVEGDGYEELPVSEPPHVPRGLSRGGGEATTLAVEQVAAADGGDVGGRAWLAQVFASVYRKVAGPFRSDSSCLSCNHAFCSHCCFYHHVHSWGTKMMVKVALDAGTGQPVLPTHTDEGYKIMRCMVEEMAAEDFTSRLPRDAFCLYCGKAFCAAVCSHHDDHRAEGLPGDAVIRVEEHDGRHCIRCTGTEWWASHLDVVLGDPVHAGEDDQGRYYELLPVLRTKAGTCMFCGVALEWHLCTHCSRLCHQAWLRETEERRRRREARHALL</sequence>
<evidence type="ECO:0000313" key="1">
    <source>
        <dbReference type="EMBL" id="CAM0146425.1"/>
    </source>
</evidence>
<dbReference type="Proteomes" id="UP001497457">
    <property type="component" value="Unassembled WGS sequence"/>
</dbReference>
<protein>
    <submittedName>
        <fullName evidence="1">Uncharacterized protein</fullName>
    </submittedName>
</protein>
<dbReference type="EMBL" id="CAXIPR030000568">
    <property type="protein sequence ID" value="CAM0146425.1"/>
    <property type="molecule type" value="Genomic_DNA"/>
</dbReference>
<proteinExistence type="predicted"/>
<organism evidence="1 2">
    <name type="scientific">Urochloa decumbens</name>
    <dbReference type="NCBI Taxonomy" id="240449"/>
    <lineage>
        <taxon>Eukaryota</taxon>
        <taxon>Viridiplantae</taxon>
        <taxon>Streptophyta</taxon>
        <taxon>Embryophyta</taxon>
        <taxon>Tracheophyta</taxon>
        <taxon>Spermatophyta</taxon>
        <taxon>Magnoliopsida</taxon>
        <taxon>Liliopsida</taxon>
        <taxon>Poales</taxon>
        <taxon>Poaceae</taxon>
        <taxon>PACMAD clade</taxon>
        <taxon>Panicoideae</taxon>
        <taxon>Panicodae</taxon>
        <taxon>Paniceae</taxon>
        <taxon>Melinidinae</taxon>
        <taxon>Urochloa</taxon>
    </lineage>
</organism>
<evidence type="ECO:0000313" key="2">
    <source>
        <dbReference type="Proteomes" id="UP001497457"/>
    </source>
</evidence>
<reference evidence="1 2" key="1">
    <citation type="submission" date="2024-10" db="EMBL/GenBank/DDBJ databases">
        <authorList>
            <person name="Ryan C."/>
        </authorList>
    </citation>
    <scope>NUCLEOTIDE SEQUENCE [LARGE SCALE GENOMIC DNA]</scope>
</reference>
<comment type="caution">
    <text evidence="1">The sequence shown here is derived from an EMBL/GenBank/DDBJ whole genome shotgun (WGS) entry which is preliminary data.</text>
</comment>
<keyword evidence="2" id="KW-1185">Reference proteome</keyword>